<dbReference type="Proteomes" id="UP000008694">
    <property type="component" value="Unassembled WGS sequence"/>
</dbReference>
<feature type="compositionally biased region" description="Low complexity" evidence="1">
    <location>
        <begin position="17"/>
        <end position="26"/>
    </location>
</feature>
<protein>
    <submittedName>
        <fullName evidence="2">Predicted protein</fullName>
    </submittedName>
</protein>
<accession>D7M6U5</accession>
<proteinExistence type="predicted"/>
<dbReference type="Gramene" id="scaffold_602987.1">
    <property type="protein sequence ID" value="scaffold_602987.1"/>
    <property type="gene ID" value="scaffold_602987.1"/>
</dbReference>
<name>D7M6U5_ARALL</name>
<sequence>MPYINQGSEWRKRIEQSGSSGSSVSSRTKADQADLAVQVRIKRFEHFKNIC</sequence>
<evidence type="ECO:0000313" key="3">
    <source>
        <dbReference type="Proteomes" id="UP000008694"/>
    </source>
</evidence>
<dbReference type="EMBL" id="GL348718">
    <property type="protein sequence ID" value="EFH50682.1"/>
    <property type="molecule type" value="Genomic_DNA"/>
</dbReference>
<keyword evidence="3" id="KW-1185">Reference proteome</keyword>
<organism evidence="3">
    <name type="scientific">Arabidopsis lyrata subsp. lyrata</name>
    <name type="common">Lyre-leaved rock-cress</name>
    <dbReference type="NCBI Taxonomy" id="81972"/>
    <lineage>
        <taxon>Eukaryota</taxon>
        <taxon>Viridiplantae</taxon>
        <taxon>Streptophyta</taxon>
        <taxon>Embryophyta</taxon>
        <taxon>Tracheophyta</taxon>
        <taxon>Spermatophyta</taxon>
        <taxon>Magnoliopsida</taxon>
        <taxon>eudicotyledons</taxon>
        <taxon>Gunneridae</taxon>
        <taxon>Pentapetalae</taxon>
        <taxon>rosids</taxon>
        <taxon>malvids</taxon>
        <taxon>Brassicales</taxon>
        <taxon>Brassicaceae</taxon>
        <taxon>Camelineae</taxon>
        <taxon>Arabidopsis</taxon>
    </lineage>
</organism>
<dbReference type="AlphaFoldDB" id="D7M6U5"/>
<reference evidence="3" key="1">
    <citation type="journal article" date="2011" name="Nat. Genet.">
        <title>The Arabidopsis lyrata genome sequence and the basis of rapid genome size change.</title>
        <authorList>
            <person name="Hu T.T."/>
            <person name="Pattyn P."/>
            <person name="Bakker E.G."/>
            <person name="Cao J."/>
            <person name="Cheng J.-F."/>
            <person name="Clark R.M."/>
            <person name="Fahlgren N."/>
            <person name="Fawcett J.A."/>
            <person name="Grimwood J."/>
            <person name="Gundlach H."/>
            <person name="Haberer G."/>
            <person name="Hollister J.D."/>
            <person name="Ossowski S."/>
            <person name="Ottilar R.P."/>
            <person name="Salamov A.A."/>
            <person name="Schneeberger K."/>
            <person name="Spannagl M."/>
            <person name="Wang X."/>
            <person name="Yang L."/>
            <person name="Nasrallah M.E."/>
            <person name="Bergelson J."/>
            <person name="Carrington J.C."/>
            <person name="Gaut B.S."/>
            <person name="Schmutz J."/>
            <person name="Mayer K.F.X."/>
            <person name="Van de Peer Y."/>
            <person name="Grigoriev I.V."/>
            <person name="Nordborg M."/>
            <person name="Weigel D."/>
            <person name="Guo Y.-L."/>
        </authorList>
    </citation>
    <scope>NUCLEOTIDE SEQUENCE [LARGE SCALE GENOMIC DNA]</scope>
    <source>
        <strain evidence="3">cv. MN47</strain>
    </source>
</reference>
<dbReference type="HOGENOM" id="CLU_3109151_0_0_1"/>
<evidence type="ECO:0000256" key="1">
    <source>
        <dbReference type="SAM" id="MobiDB-lite"/>
    </source>
</evidence>
<gene>
    <name evidence="2" type="ORF">ARALYDRAFT_910930</name>
</gene>
<evidence type="ECO:0000313" key="2">
    <source>
        <dbReference type="EMBL" id="EFH50682.1"/>
    </source>
</evidence>
<feature type="region of interest" description="Disordered" evidence="1">
    <location>
        <begin position="1"/>
        <end position="32"/>
    </location>
</feature>